<dbReference type="KEGG" id="hdt:HYPDE_41798"/>
<dbReference type="AlphaFoldDB" id="N0BHY1"/>
<reference evidence="2 3" key="1">
    <citation type="journal article" date="2013" name="Genome Announc.">
        <title>Genome sequences for three denitrifying bacterial strains isolated from a uranium- and nitrate-contaminated subsurface environment.</title>
        <authorList>
            <person name="Venkatramanan R."/>
            <person name="Prakash O."/>
            <person name="Woyke T."/>
            <person name="Chain P."/>
            <person name="Goodwin L.A."/>
            <person name="Watson D."/>
            <person name="Brooks S."/>
            <person name="Kostka J.E."/>
            <person name="Green S.J."/>
        </authorList>
    </citation>
    <scope>NUCLEOTIDE SEQUENCE [LARGE SCALE GENOMIC DNA]</scope>
    <source>
        <strain evidence="2 3">1NES1</strain>
    </source>
</reference>
<organism evidence="2 3">
    <name type="scientific">Hyphomicrobium denitrificans 1NES1</name>
    <dbReference type="NCBI Taxonomy" id="670307"/>
    <lineage>
        <taxon>Bacteria</taxon>
        <taxon>Pseudomonadati</taxon>
        <taxon>Pseudomonadota</taxon>
        <taxon>Alphaproteobacteria</taxon>
        <taxon>Hyphomicrobiales</taxon>
        <taxon>Hyphomicrobiaceae</taxon>
        <taxon>Hyphomicrobium</taxon>
    </lineage>
</organism>
<evidence type="ECO:0000313" key="2">
    <source>
        <dbReference type="EMBL" id="AGK60026.1"/>
    </source>
</evidence>
<dbReference type="EMBL" id="CP005587">
    <property type="protein sequence ID" value="AGK60026.1"/>
    <property type="molecule type" value="Genomic_DNA"/>
</dbReference>
<sequence length="73" mass="7574">MHDFFAGLLAWHAAGGPFFGRCLNAGGMPALAPYASAQQALVRGRDRRGPGGLSGAGREASDICGPIPRSSYR</sequence>
<dbReference type="HOGENOM" id="CLU_2699727_0_0_5"/>
<name>N0BHY1_9HYPH</name>
<proteinExistence type="predicted"/>
<dbReference type="Proteomes" id="UP000005952">
    <property type="component" value="Chromosome"/>
</dbReference>
<evidence type="ECO:0000256" key="1">
    <source>
        <dbReference type="SAM" id="MobiDB-lite"/>
    </source>
</evidence>
<evidence type="ECO:0000313" key="3">
    <source>
        <dbReference type="Proteomes" id="UP000005952"/>
    </source>
</evidence>
<gene>
    <name evidence="2" type="ORF">HYPDE_41798</name>
</gene>
<feature type="region of interest" description="Disordered" evidence="1">
    <location>
        <begin position="43"/>
        <end position="73"/>
    </location>
</feature>
<keyword evidence="3" id="KW-1185">Reference proteome</keyword>
<accession>N0BHY1</accession>
<protein>
    <submittedName>
        <fullName evidence="2">Uncharacterized protein</fullName>
    </submittedName>
</protein>